<dbReference type="EMBL" id="JASNWA010000009">
    <property type="protein sequence ID" value="KAK3169849.1"/>
    <property type="molecule type" value="Genomic_DNA"/>
</dbReference>
<comment type="caution">
    <text evidence="2">The sequence shown here is derived from an EMBL/GenBank/DDBJ whole genome shotgun (WGS) entry which is preliminary data.</text>
</comment>
<sequence length="72" mass="7929">MVLGSLYTEVPQFYALFCTAQIPAQMINGLLKASDDHYRANNVWTLIRNHDQSVPKSPPNTQSKAGTSAHPS</sequence>
<keyword evidence="3" id="KW-1185">Reference proteome</keyword>
<evidence type="ECO:0000313" key="3">
    <source>
        <dbReference type="Proteomes" id="UP001276659"/>
    </source>
</evidence>
<dbReference type="AlphaFoldDB" id="A0AAD9Z1K4"/>
<evidence type="ECO:0000313" key="2">
    <source>
        <dbReference type="EMBL" id="KAK3169849.1"/>
    </source>
</evidence>
<name>A0AAD9Z1K4_9LECA</name>
<feature type="compositionally biased region" description="Polar residues" evidence="1">
    <location>
        <begin position="54"/>
        <end position="72"/>
    </location>
</feature>
<organism evidence="2 3">
    <name type="scientific">Lepraria neglecta</name>
    <dbReference type="NCBI Taxonomy" id="209136"/>
    <lineage>
        <taxon>Eukaryota</taxon>
        <taxon>Fungi</taxon>
        <taxon>Dikarya</taxon>
        <taxon>Ascomycota</taxon>
        <taxon>Pezizomycotina</taxon>
        <taxon>Lecanoromycetes</taxon>
        <taxon>OSLEUM clade</taxon>
        <taxon>Lecanoromycetidae</taxon>
        <taxon>Lecanorales</taxon>
        <taxon>Lecanorineae</taxon>
        <taxon>Stereocaulaceae</taxon>
        <taxon>Lepraria</taxon>
    </lineage>
</organism>
<protein>
    <submittedName>
        <fullName evidence="2">Uncharacterized protein</fullName>
    </submittedName>
</protein>
<dbReference type="Proteomes" id="UP001276659">
    <property type="component" value="Unassembled WGS sequence"/>
</dbReference>
<proteinExistence type="predicted"/>
<gene>
    <name evidence="2" type="ORF">OEA41_009233</name>
</gene>
<reference evidence="2" key="1">
    <citation type="submission" date="2022-11" db="EMBL/GenBank/DDBJ databases">
        <title>Chromosomal genome sequence assembly and mating type (MAT) locus characterization of the leprose asexual lichenized fungus Lepraria neglecta (Nyl.) Erichsen.</title>
        <authorList>
            <person name="Allen J.L."/>
            <person name="Pfeffer B."/>
        </authorList>
    </citation>
    <scope>NUCLEOTIDE SEQUENCE</scope>
    <source>
        <strain evidence="2">Allen 5258</strain>
    </source>
</reference>
<accession>A0AAD9Z1K4</accession>
<evidence type="ECO:0000256" key="1">
    <source>
        <dbReference type="SAM" id="MobiDB-lite"/>
    </source>
</evidence>
<feature type="region of interest" description="Disordered" evidence="1">
    <location>
        <begin position="49"/>
        <end position="72"/>
    </location>
</feature>